<evidence type="ECO:0000313" key="6">
    <source>
        <dbReference type="EMBL" id="CAQ05220.1"/>
    </source>
</evidence>
<evidence type="ECO:0000313" key="7">
    <source>
        <dbReference type="Proteomes" id="UP000001727"/>
    </source>
</evidence>
<keyword evidence="2" id="KW-0234">DNA repair</keyword>
<dbReference type="PANTHER" id="PTHR32182">
    <property type="entry name" value="DNA REPLICATION AND REPAIR PROTEIN RECF"/>
    <property type="match status" value="1"/>
</dbReference>
<evidence type="ECO:0000256" key="3">
    <source>
        <dbReference type="ARBA" id="ARBA00023236"/>
    </source>
</evidence>
<dbReference type="eggNOG" id="COG4694">
    <property type="taxonomic scope" value="Bacteria"/>
</dbReference>
<dbReference type="KEGG" id="cur:cu1260"/>
<keyword evidence="7" id="KW-1185">Reference proteome</keyword>
<name>B1VHH9_CORU7</name>
<protein>
    <recommendedName>
        <fullName evidence="5">Protein CR006 P-loop domain-containing protein</fullName>
    </recommendedName>
</protein>
<evidence type="ECO:0000259" key="5">
    <source>
        <dbReference type="Pfam" id="PF13166"/>
    </source>
</evidence>
<dbReference type="Proteomes" id="UP000001727">
    <property type="component" value="Chromosome"/>
</dbReference>
<sequence length="487" mass="54235">MYRIYFDRAYSDLQKSVADTSVKVFSSVNAAIVDQAVTNRLRNNETIEQWEGHVTLNPLTGENDDLARASLENLRDLLESLFARKTSALTEAHGSNDEVKEAARLWQQAKSVYDDENSIVEGYTKSIEDYKSSLASASLDDVSKELKHLSVVKARFSTDAVTIIDKLKDAEADLKDAEREKKTARDTLNQTMVGTLSQFKEDINSHLDEFNAEFRINEFSHNYRGKSPQAEYGIQLRGEAIELAGGRPTFATALSEGDKKTMGFAFFAASTLADPDLGKKIVVIDDPMSSLDAPRRDHTIEVLDQISARAEQVIIIAHDAHFLRAMQGKFEKRFEKDEIGTLHLKMVKNGYSDFDTLDLDYLCQSQYLADYKLVTGVVAGEINDPEGVARGAVALRPLLEGYLHRKYPGIIPTGITLGRAIETIESKGGTNSPCAAMFDRVEELHKMNKYASKFHHNTQPDMVAAQRESQSAIVNNGARILEFIHSA</sequence>
<evidence type="ECO:0000256" key="1">
    <source>
        <dbReference type="ARBA" id="ARBA00022763"/>
    </source>
</evidence>
<evidence type="ECO:0000256" key="4">
    <source>
        <dbReference type="SAM" id="Coils"/>
    </source>
</evidence>
<dbReference type="EMBL" id="AM942444">
    <property type="protein sequence ID" value="CAQ05220.1"/>
    <property type="molecule type" value="Genomic_DNA"/>
</dbReference>
<dbReference type="HOGENOM" id="CLU_595731_0_0_11"/>
<keyword evidence="4" id="KW-0175">Coiled coil</keyword>
<dbReference type="PANTHER" id="PTHR32182:SF0">
    <property type="entry name" value="DNA REPLICATION AND REPAIR PROTEIN RECF"/>
    <property type="match status" value="1"/>
</dbReference>
<dbReference type="Pfam" id="PF13166">
    <property type="entry name" value="AAA_13"/>
    <property type="match status" value="1"/>
</dbReference>
<keyword evidence="3" id="KW-0742">SOS response</keyword>
<reference evidence="6 7" key="1">
    <citation type="journal article" date="2008" name="J. Biotechnol.">
        <title>The lifestyle of Corynebacterium urealyticum derived from its complete genome sequence established by pyrosequencing.</title>
        <authorList>
            <person name="Tauch A."/>
            <person name="Trost E."/>
            <person name="Tilker A."/>
            <person name="Ludewig U."/>
            <person name="Schneiker S."/>
            <person name="Goesmann A."/>
            <person name="Arnold W."/>
            <person name="Bekel T."/>
            <person name="Brinkrolf K."/>
            <person name="Brune I."/>
            <person name="Goetker S."/>
            <person name="Kalinowski J."/>
            <person name="Kamp P.-B."/>
            <person name="Lobo F.P."/>
            <person name="Viehoever P."/>
            <person name="Weisshaar B."/>
            <person name="Soriano F."/>
            <person name="Droege M."/>
            <person name="Puehler A."/>
        </authorList>
    </citation>
    <scope>NUCLEOTIDE SEQUENCE [LARGE SCALE GENOMIC DNA]</scope>
    <source>
        <strain evidence="7">ATCC 43042 / DSM 7109</strain>
    </source>
</reference>
<feature type="domain" description="Protein CR006 P-loop" evidence="5">
    <location>
        <begin position="5"/>
        <end position="472"/>
    </location>
</feature>
<gene>
    <name evidence="6" type="ordered locus">cu1260</name>
</gene>
<proteinExistence type="predicted"/>
<keyword evidence="1" id="KW-0227">DNA damage</keyword>
<organism evidence="6 7">
    <name type="scientific">Corynebacterium urealyticum (strain ATCC 43042 / DSM 7109)</name>
    <dbReference type="NCBI Taxonomy" id="504474"/>
    <lineage>
        <taxon>Bacteria</taxon>
        <taxon>Bacillati</taxon>
        <taxon>Actinomycetota</taxon>
        <taxon>Actinomycetes</taxon>
        <taxon>Mycobacteriales</taxon>
        <taxon>Corynebacteriaceae</taxon>
        <taxon>Corynebacterium</taxon>
    </lineage>
</organism>
<dbReference type="AlphaFoldDB" id="B1VHH9"/>
<accession>B1VHH9</accession>
<dbReference type="InterPro" id="IPR026866">
    <property type="entry name" value="CR006_AAA"/>
</dbReference>
<evidence type="ECO:0000256" key="2">
    <source>
        <dbReference type="ARBA" id="ARBA00023204"/>
    </source>
</evidence>
<dbReference type="GO" id="GO:0009432">
    <property type="term" value="P:SOS response"/>
    <property type="evidence" value="ECO:0007669"/>
    <property type="project" value="UniProtKB-KW"/>
</dbReference>
<dbReference type="GO" id="GO:0000731">
    <property type="term" value="P:DNA synthesis involved in DNA repair"/>
    <property type="evidence" value="ECO:0007669"/>
    <property type="project" value="TreeGrafter"/>
</dbReference>
<dbReference type="Gene3D" id="3.40.50.300">
    <property type="entry name" value="P-loop containing nucleotide triphosphate hydrolases"/>
    <property type="match status" value="1"/>
</dbReference>
<dbReference type="InterPro" id="IPR027417">
    <property type="entry name" value="P-loop_NTPase"/>
</dbReference>
<dbReference type="SUPFAM" id="SSF52540">
    <property type="entry name" value="P-loop containing nucleoside triphosphate hydrolases"/>
    <property type="match status" value="1"/>
</dbReference>
<feature type="coiled-coil region" evidence="4">
    <location>
        <begin position="160"/>
        <end position="187"/>
    </location>
</feature>
<dbReference type="GO" id="GO:0006302">
    <property type="term" value="P:double-strand break repair"/>
    <property type="evidence" value="ECO:0007669"/>
    <property type="project" value="TreeGrafter"/>
</dbReference>